<keyword evidence="2" id="KW-0547">Nucleotide-binding</keyword>
<dbReference type="Pfam" id="PF04557">
    <property type="entry name" value="tRNA_synt_1c_R2"/>
    <property type="match status" value="1"/>
</dbReference>
<keyword evidence="3" id="KW-0067">ATP-binding</keyword>
<keyword evidence="10" id="KW-1185">Reference proteome</keyword>
<dbReference type="GO" id="GO:0004819">
    <property type="term" value="F:glutamine-tRNA ligase activity"/>
    <property type="evidence" value="ECO:0007669"/>
    <property type="project" value="InterPro"/>
</dbReference>
<dbReference type="FunFam" id="1.10.10.2420:FF:000001">
    <property type="entry name" value="Glutamine--tRNA ligase cytoplasmic"/>
    <property type="match status" value="1"/>
</dbReference>
<keyword evidence="5" id="KW-0030">Aminoacyl-tRNA synthetase</keyword>
<dbReference type="InterPro" id="IPR042558">
    <property type="entry name" value="Gln-tRNA-synth_Ib_RNA-bd_N_1"/>
</dbReference>
<reference evidence="9" key="2">
    <citation type="submission" date="2020-05" db="UniProtKB">
        <authorList>
            <consortium name="EnsemblMetazoa"/>
        </authorList>
    </citation>
    <scope>IDENTIFICATION</scope>
    <source>
        <strain evidence="9">maculatus3</strain>
    </source>
</reference>
<feature type="domain" description="Glutaminyl-tRNA synthetase class Ib non-specific RNA-binding" evidence="7">
    <location>
        <begin position="113"/>
        <end position="190"/>
    </location>
</feature>
<dbReference type="InterPro" id="IPR007639">
    <property type="entry name" value="Gln-tRNA-synth_Ib_RNA-bd_N"/>
</dbReference>
<dbReference type="Gene3D" id="1.10.8.1290">
    <property type="entry name" value="Glutaminyl-tRNA synthetase, non-specific RNA binding region part 1, domain 1"/>
    <property type="match status" value="1"/>
</dbReference>
<feature type="region of interest" description="Disordered" evidence="6">
    <location>
        <begin position="136"/>
        <end position="170"/>
    </location>
</feature>
<dbReference type="GO" id="GO:0006425">
    <property type="term" value="P:glutaminyl-tRNA aminoacylation"/>
    <property type="evidence" value="ECO:0007669"/>
    <property type="project" value="InterPro"/>
</dbReference>
<keyword evidence="1" id="KW-0436">Ligase</keyword>
<dbReference type="GO" id="GO:0005737">
    <property type="term" value="C:cytoplasm"/>
    <property type="evidence" value="ECO:0007669"/>
    <property type="project" value="InterPro"/>
</dbReference>
<evidence type="ECO:0000256" key="1">
    <source>
        <dbReference type="ARBA" id="ARBA00022598"/>
    </source>
</evidence>
<dbReference type="VEuPathDB" id="VectorBase:AMAM018091"/>
<dbReference type="EnsemblMetazoa" id="AMAM018091-RA">
    <property type="protein sequence ID" value="AMAM018091-PA"/>
    <property type="gene ID" value="AMAM018091"/>
</dbReference>
<evidence type="ECO:0000256" key="4">
    <source>
        <dbReference type="ARBA" id="ARBA00022917"/>
    </source>
</evidence>
<evidence type="ECO:0000256" key="3">
    <source>
        <dbReference type="ARBA" id="ARBA00022840"/>
    </source>
</evidence>
<dbReference type="InterPro" id="IPR042559">
    <property type="entry name" value="Gln-tRNA-synth_Ib_RNA-bd_N_2"/>
</dbReference>
<evidence type="ECO:0000256" key="2">
    <source>
        <dbReference type="ARBA" id="ARBA00022741"/>
    </source>
</evidence>
<organism evidence="9 10">
    <name type="scientific">Anopheles maculatus</name>
    <dbReference type="NCBI Taxonomy" id="74869"/>
    <lineage>
        <taxon>Eukaryota</taxon>
        <taxon>Metazoa</taxon>
        <taxon>Ecdysozoa</taxon>
        <taxon>Arthropoda</taxon>
        <taxon>Hexapoda</taxon>
        <taxon>Insecta</taxon>
        <taxon>Pterygota</taxon>
        <taxon>Neoptera</taxon>
        <taxon>Endopterygota</taxon>
        <taxon>Diptera</taxon>
        <taxon>Nematocera</taxon>
        <taxon>Culicoidea</taxon>
        <taxon>Culicidae</taxon>
        <taxon>Anophelinae</taxon>
        <taxon>Anopheles</taxon>
        <taxon>Anopheles maculatus group</taxon>
    </lineage>
</organism>
<evidence type="ECO:0000259" key="7">
    <source>
        <dbReference type="Pfam" id="PF04557"/>
    </source>
</evidence>
<evidence type="ECO:0000256" key="6">
    <source>
        <dbReference type="SAM" id="MobiDB-lite"/>
    </source>
</evidence>
<sequence length="190" mass="21038">MTACSKVKPQSAQFLELIVSKILDNSLDTSLRVDTALEYVLANVTKATFNEADFDAACGVGVVVTPEEIEKAVETTVAKYRNDIVQQRYRFNVGKLLVELRTALPWVDGKALKSEVDVQIFDLLGPKTAADEEKVVKKRRDPPALTVQQKETSAVEPAVTGGNRTEGPRTMVDLMRNVDFHRPGENFKTD</sequence>
<dbReference type="Pfam" id="PF04558">
    <property type="entry name" value="tRNA_synt_1c_R1"/>
    <property type="match status" value="1"/>
</dbReference>
<evidence type="ECO:0000256" key="5">
    <source>
        <dbReference type="ARBA" id="ARBA00023146"/>
    </source>
</evidence>
<accession>A0A182T243</accession>
<evidence type="ECO:0000313" key="9">
    <source>
        <dbReference type="EnsemblMetazoa" id="AMAM018091-PA"/>
    </source>
</evidence>
<evidence type="ECO:0000313" key="10">
    <source>
        <dbReference type="Proteomes" id="UP000075901"/>
    </source>
</evidence>
<keyword evidence="4" id="KW-0648">Protein biosynthesis</keyword>
<dbReference type="AlphaFoldDB" id="A0A182T243"/>
<name>A0A182T243_9DIPT</name>
<dbReference type="Gene3D" id="1.10.10.2420">
    <property type="match status" value="1"/>
</dbReference>
<evidence type="ECO:0000259" key="8">
    <source>
        <dbReference type="Pfam" id="PF04558"/>
    </source>
</evidence>
<feature type="domain" description="Glutaminyl-tRNA synthetase class Ib non-specific RNA-binding" evidence="8">
    <location>
        <begin position="2"/>
        <end position="109"/>
    </location>
</feature>
<protein>
    <submittedName>
        <fullName evidence="9">Uncharacterized protein</fullName>
    </submittedName>
</protein>
<dbReference type="InterPro" id="IPR007638">
    <property type="entry name" value="Gln-tRNA-synth_Ib_RNA-bd_2"/>
</dbReference>
<dbReference type="Proteomes" id="UP000075901">
    <property type="component" value="Unassembled WGS sequence"/>
</dbReference>
<proteinExistence type="predicted"/>
<dbReference type="GO" id="GO:0005524">
    <property type="term" value="F:ATP binding"/>
    <property type="evidence" value="ECO:0007669"/>
    <property type="project" value="UniProtKB-KW"/>
</dbReference>
<reference evidence="10" key="1">
    <citation type="submission" date="2013-09" db="EMBL/GenBank/DDBJ databases">
        <title>The Genome Sequence of Anopheles maculatus species B.</title>
        <authorList>
            <consortium name="The Broad Institute Genomics Platform"/>
            <person name="Neafsey D.E."/>
            <person name="Besansky N."/>
            <person name="Howell P."/>
            <person name="Walton C."/>
            <person name="Young S.K."/>
            <person name="Zeng Q."/>
            <person name="Gargeya S."/>
            <person name="Fitzgerald M."/>
            <person name="Haas B."/>
            <person name="Abouelleil A."/>
            <person name="Allen A.W."/>
            <person name="Alvarado L."/>
            <person name="Arachchi H.M."/>
            <person name="Berlin A.M."/>
            <person name="Chapman S.B."/>
            <person name="Gainer-Dewar J."/>
            <person name="Goldberg J."/>
            <person name="Griggs A."/>
            <person name="Gujja S."/>
            <person name="Hansen M."/>
            <person name="Howarth C."/>
            <person name="Imamovic A."/>
            <person name="Ireland A."/>
            <person name="Larimer J."/>
            <person name="McCowan C."/>
            <person name="Murphy C."/>
            <person name="Pearson M."/>
            <person name="Poon T.W."/>
            <person name="Priest M."/>
            <person name="Roberts A."/>
            <person name="Saif S."/>
            <person name="Shea T."/>
            <person name="Sisk P."/>
            <person name="Sykes S."/>
            <person name="Wortman J."/>
            <person name="Nusbaum C."/>
            <person name="Birren B."/>
        </authorList>
    </citation>
    <scope>NUCLEOTIDE SEQUENCE [LARGE SCALE GENOMIC DNA]</scope>
    <source>
        <strain evidence="10">maculatus3</strain>
    </source>
</reference>